<dbReference type="EMBL" id="BK015596">
    <property type="protein sequence ID" value="DAE14886.1"/>
    <property type="molecule type" value="Genomic_DNA"/>
</dbReference>
<sequence length="29" mass="3387">MSLFVLHTSPTLHPSNLLIFLLYGHFPYQ</sequence>
<evidence type="ECO:0000313" key="1">
    <source>
        <dbReference type="EMBL" id="DAE14886.1"/>
    </source>
</evidence>
<reference evidence="1" key="1">
    <citation type="journal article" date="2021" name="Proc. Natl. Acad. Sci. U.S.A.">
        <title>A Catalog of Tens of Thousands of Viruses from Human Metagenomes Reveals Hidden Associations with Chronic Diseases.</title>
        <authorList>
            <person name="Tisza M.J."/>
            <person name="Buck C.B."/>
        </authorList>
    </citation>
    <scope>NUCLEOTIDE SEQUENCE</scope>
    <source>
        <strain evidence="1">Ct1IL4</strain>
    </source>
</reference>
<name>A0A8S5Q6A0_9CAUD</name>
<organism evidence="1">
    <name type="scientific">Myoviridae sp. ct1IL4</name>
    <dbReference type="NCBI Taxonomy" id="2825019"/>
    <lineage>
        <taxon>Viruses</taxon>
        <taxon>Duplodnaviria</taxon>
        <taxon>Heunggongvirae</taxon>
        <taxon>Uroviricota</taxon>
        <taxon>Caudoviricetes</taxon>
    </lineage>
</organism>
<accession>A0A8S5Q6A0</accession>
<protein>
    <submittedName>
        <fullName evidence="1">Uncharacterized protein</fullName>
    </submittedName>
</protein>
<proteinExistence type="predicted"/>